<gene>
    <name evidence="3" type="ORF">BA70_18680</name>
</gene>
<dbReference type="EMBL" id="JOTP01000008">
    <property type="protein sequence ID" value="KEP26606.1"/>
    <property type="molecule type" value="Genomic_DNA"/>
</dbReference>
<dbReference type="eggNOG" id="COG2828">
    <property type="taxonomic scope" value="Bacteria"/>
</dbReference>
<dbReference type="RefSeq" id="WP_034320835.1">
    <property type="nucleotide sequence ID" value="NZ_JOTP01000008.1"/>
</dbReference>
<dbReference type="Pfam" id="PF04303">
    <property type="entry name" value="PrpF"/>
    <property type="match status" value="1"/>
</dbReference>
<evidence type="ECO:0000313" key="4">
    <source>
        <dbReference type="Proteomes" id="UP000028091"/>
    </source>
</evidence>
<accession>A0A081LBI0</accession>
<dbReference type="PANTHER" id="PTHR43709">
    <property type="entry name" value="ACONITATE ISOMERASE-RELATED"/>
    <property type="match status" value="1"/>
</dbReference>
<dbReference type="GO" id="GO:0016853">
    <property type="term" value="F:isomerase activity"/>
    <property type="evidence" value="ECO:0007669"/>
    <property type="project" value="UniProtKB-KW"/>
</dbReference>
<dbReference type="Gene3D" id="3.10.310.10">
    <property type="entry name" value="Diaminopimelate Epimerase, Chain A, domain 1"/>
    <property type="match status" value="2"/>
</dbReference>
<comment type="similarity">
    <text evidence="1">Belongs to the PrpF family.</text>
</comment>
<evidence type="ECO:0000256" key="2">
    <source>
        <dbReference type="ARBA" id="ARBA00023235"/>
    </source>
</evidence>
<dbReference type="InterPro" id="IPR007400">
    <property type="entry name" value="PrpF-like"/>
</dbReference>
<reference evidence="3 4" key="1">
    <citation type="submission" date="2012-09" db="EMBL/GenBank/DDBJ databases">
        <title>Genome Sequence of Bacillus sp. DW5-4.</title>
        <authorList>
            <person name="Lai Q."/>
            <person name="Liu Y."/>
            <person name="Shao Z."/>
        </authorList>
    </citation>
    <scope>NUCLEOTIDE SEQUENCE [LARGE SCALE GENOMIC DNA]</scope>
    <source>
        <strain evidence="3 4">DW5-4</strain>
    </source>
</reference>
<dbReference type="PANTHER" id="PTHR43709:SF2">
    <property type="entry name" value="DUF453 DOMAIN PROTEIN (AFU_ORTHOLOGUE AFUA_6G00360)"/>
    <property type="match status" value="1"/>
</dbReference>
<evidence type="ECO:0000256" key="1">
    <source>
        <dbReference type="ARBA" id="ARBA00007673"/>
    </source>
</evidence>
<name>A0A081LBI0_9BACI</name>
<keyword evidence="4" id="KW-1185">Reference proteome</keyword>
<dbReference type="AlphaFoldDB" id="A0A081LBI0"/>
<organism evidence="3 4">
    <name type="scientific">Bacillus zhangzhouensis</name>
    <dbReference type="NCBI Taxonomy" id="1178540"/>
    <lineage>
        <taxon>Bacteria</taxon>
        <taxon>Bacillati</taxon>
        <taxon>Bacillota</taxon>
        <taxon>Bacilli</taxon>
        <taxon>Bacillales</taxon>
        <taxon>Bacillaceae</taxon>
        <taxon>Bacillus</taxon>
    </lineage>
</organism>
<comment type="caution">
    <text evidence="3">The sequence shown here is derived from an EMBL/GenBank/DDBJ whole genome shotgun (WGS) entry which is preliminary data.</text>
</comment>
<dbReference type="OrthoDB" id="9779763at2"/>
<sequence length="376" mass="41211">MRKVPITIMRGGTSKGVFIQAKDAPYEHDELEAFLLDIMGSPDRLQVDGIGGGNSLTSKVAIIDKATRPDADVNYTFAQVSINERYVDFKGNCGNISSAVGPYAIIKGFVQAIEPITTVRILNTNTNKIIVAEVEVENGEVKFEGHAEIPGVKGTGSPIYLSFEKPEGAVTGKTFPTGNRIDMIQTKFGEIPISIVDIANPIAFIRAKDIHLKGTELPEEFTEALLNDMEEIRSIAAEMCHFAPKEMATLQSPAVPKLAIISEPADYVDTNGILRRAADMDIIVRMLSMQRPHQALAITGSVCVSASCFMEQTLPAQIYHGQNETLRIGHPAGIMQTEIDMSQNRVKVIRTAREILDGVVFTKQDYMVQPHIKREA</sequence>
<dbReference type="Proteomes" id="UP000028091">
    <property type="component" value="Unassembled WGS sequence"/>
</dbReference>
<evidence type="ECO:0000313" key="3">
    <source>
        <dbReference type="EMBL" id="KEP26606.1"/>
    </source>
</evidence>
<proteinExistence type="inferred from homology"/>
<protein>
    <submittedName>
        <fullName evidence="3">3-methylitaconate isomerase</fullName>
    </submittedName>
</protein>
<dbReference type="SUPFAM" id="SSF54506">
    <property type="entry name" value="Diaminopimelate epimerase-like"/>
    <property type="match status" value="2"/>
</dbReference>
<keyword evidence="2 3" id="KW-0413">Isomerase</keyword>